<reference evidence="1" key="1">
    <citation type="submission" date="2020-05" db="EMBL/GenBank/DDBJ databases">
        <title>Mycena genomes resolve the evolution of fungal bioluminescence.</title>
        <authorList>
            <person name="Tsai I.J."/>
        </authorList>
    </citation>
    <scope>NUCLEOTIDE SEQUENCE</scope>
    <source>
        <strain evidence="1">160909Yilan</strain>
    </source>
</reference>
<dbReference type="AlphaFoldDB" id="A0A8H6YXY1"/>
<protein>
    <submittedName>
        <fullName evidence="1">Uncharacterized protein</fullName>
    </submittedName>
</protein>
<evidence type="ECO:0000313" key="1">
    <source>
        <dbReference type="EMBL" id="KAF7366321.1"/>
    </source>
</evidence>
<sequence>MGASLSLLTAPKVHVVGLLAAPTLRANKERRRIAEEFAAFRDLFSDAQNAMWLVPAPDWYAESLDLLEPIIDDPDTQSPVITVPLNFLETYFLTRIHRVAEEARERDMIVIVLCGHGDIEPEDKARLVVGGPAVEEYKGSIDRGGVEWALEEAKVPSERVFVLSTSTACCNGRWRSLSWTLLAAADSDPVQATVGTTSTCAAEVEEMQPRDDIYGLLKLLSSSPIRPSTADILERLQIFKPSEPIPRVEAPPLVIRPLSSEEKTLLRDLATAHSKILRPNVSIDIKVNAQARHVAQGKSLSERDERRLLECLRYRKRDSQRATVIARGFGWTNVVPVDRWPHANGLENMMKAEVFGAAIASEFFWGPNVGGALVGGAGSEDGEEKWPRAVDDNGARYMARSCVDSGRGAVSRSECMG</sequence>
<keyword evidence="2" id="KW-1185">Reference proteome</keyword>
<comment type="caution">
    <text evidence="1">The sequence shown here is derived from an EMBL/GenBank/DDBJ whole genome shotgun (WGS) entry which is preliminary data.</text>
</comment>
<dbReference type="OrthoDB" id="3055657at2759"/>
<dbReference type="Proteomes" id="UP000623467">
    <property type="component" value="Unassembled WGS sequence"/>
</dbReference>
<evidence type="ECO:0000313" key="2">
    <source>
        <dbReference type="Proteomes" id="UP000623467"/>
    </source>
</evidence>
<gene>
    <name evidence="1" type="ORF">MSAN_00888300</name>
</gene>
<organism evidence="1 2">
    <name type="scientific">Mycena sanguinolenta</name>
    <dbReference type="NCBI Taxonomy" id="230812"/>
    <lineage>
        <taxon>Eukaryota</taxon>
        <taxon>Fungi</taxon>
        <taxon>Dikarya</taxon>
        <taxon>Basidiomycota</taxon>
        <taxon>Agaricomycotina</taxon>
        <taxon>Agaricomycetes</taxon>
        <taxon>Agaricomycetidae</taxon>
        <taxon>Agaricales</taxon>
        <taxon>Marasmiineae</taxon>
        <taxon>Mycenaceae</taxon>
        <taxon>Mycena</taxon>
    </lineage>
</organism>
<proteinExistence type="predicted"/>
<dbReference type="EMBL" id="JACAZH010000006">
    <property type="protein sequence ID" value="KAF7366321.1"/>
    <property type="molecule type" value="Genomic_DNA"/>
</dbReference>
<name>A0A8H6YXY1_9AGAR</name>
<accession>A0A8H6YXY1</accession>